<name>J3L433_ORYBR</name>
<sequence length="90" mass="9652">MYVKEVDVTVIKREEPPIHPIPLVVSGLALPLPGQIRGTPMICRSPKAAKSPVRRKLMTKLAPPAKVTRGAGASPATVALQRVRVQGPKQ</sequence>
<dbReference type="Proteomes" id="UP000006038">
    <property type="component" value="Chromosome 1"/>
</dbReference>
<protein>
    <submittedName>
        <fullName evidence="1">Uncharacterized protein</fullName>
    </submittedName>
</protein>
<dbReference type="Gramene" id="OB01G39890.1">
    <property type="protein sequence ID" value="OB01G39890.1"/>
    <property type="gene ID" value="OB01G39890"/>
</dbReference>
<reference evidence="1" key="1">
    <citation type="journal article" date="2013" name="Nat. Commun.">
        <title>Whole-genome sequencing of Oryza brachyantha reveals mechanisms underlying Oryza genome evolution.</title>
        <authorList>
            <person name="Chen J."/>
            <person name="Huang Q."/>
            <person name="Gao D."/>
            <person name="Wang J."/>
            <person name="Lang Y."/>
            <person name="Liu T."/>
            <person name="Li B."/>
            <person name="Bai Z."/>
            <person name="Luis Goicoechea J."/>
            <person name="Liang C."/>
            <person name="Chen C."/>
            <person name="Zhang W."/>
            <person name="Sun S."/>
            <person name="Liao Y."/>
            <person name="Zhang X."/>
            <person name="Yang L."/>
            <person name="Song C."/>
            <person name="Wang M."/>
            <person name="Shi J."/>
            <person name="Liu G."/>
            <person name="Liu J."/>
            <person name="Zhou H."/>
            <person name="Zhou W."/>
            <person name="Yu Q."/>
            <person name="An N."/>
            <person name="Chen Y."/>
            <person name="Cai Q."/>
            <person name="Wang B."/>
            <person name="Liu B."/>
            <person name="Min J."/>
            <person name="Huang Y."/>
            <person name="Wu H."/>
            <person name="Li Z."/>
            <person name="Zhang Y."/>
            <person name="Yin Y."/>
            <person name="Song W."/>
            <person name="Jiang J."/>
            <person name="Jackson S.A."/>
            <person name="Wing R.A."/>
            <person name="Wang J."/>
            <person name="Chen M."/>
        </authorList>
    </citation>
    <scope>NUCLEOTIDE SEQUENCE [LARGE SCALE GENOMIC DNA]</scope>
    <source>
        <strain evidence="1">cv. IRGC 101232</strain>
    </source>
</reference>
<dbReference type="AlphaFoldDB" id="J3L433"/>
<dbReference type="HOGENOM" id="CLU_2444359_0_0_1"/>
<evidence type="ECO:0000313" key="1">
    <source>
        <dbReference type="EnsemblPlants" id="OB01G39890.1"/>
    </source>
</evidence>
<evidence type="ECO:0000313" key="2">
    <source>
        <dbReference type="Proteomes" id="UP000006038"/>
    </source>
</evidence>
<dbReference type="EnsemblPlants" id="OB01G39890.1">
    <property type="protein sequence ID" value="OB01G39890.1"/>
    <property type="gene ID" value="OB01G39890"/>
</dbReference>
<accession>J3L433</accession>
<keyword evidence="2" id="KW-1185">Reference proteome</keyword>
<reference evidence="1" key="2">
    <citation type="submission" date="2013-04" db="UniProtKB">
        <authorList>
            <consortium name="EnsemblPlants"/>
        </authorList>
    </citation>
    <scope>IDENTIFICATION</scope>
</reference>
<proteinExistence type="predicted"/>
<organism evidence="1">
    <name type="scientific">Oryza brachyantha</name>
    <name type="common">malo sina</name>
    <dbReference type="NCBI Taxonomy" id="4533"/>
    <lineage>
        <taxon>Eukaryota</taxon>
        <taxon>Viridiplantae</taxon>
        <taxon>Streptophyta</taxon>
        <taxon>Embryophyta</taxon>
        <taxon>Tracheophyta</taxon>
        <taxon>Spermatophyta</taxon>
        <taxon>Magnoliopsida</taxon>
        <taxon>Liliopsida</taxon>
        <taxon>Poales</taxon>
        <taxon>Poaceae</taxon>
        <taxon>BOP clade</taxon>
        <taxon>Oryzoideae</taxon>
        <taxon>Oryzeae</taxon>
        <taxon>Oryzinae</taxon>
        <taxon>Oryza</taxon>
    </lineage>
</organism>